<dbReference type="RefSeq" id="WP_242863444.1">
    <property type="nucleotide sequence ID" value="NZ_CABIYH010000004.1"/>
</dbReference>
<dbReference type="PANTHER" id="PTHR38429:SF1">
    <property type="entry name" value="SEPTATION PROTEIN SPOVG-RELATED"/>
    <property type="match status" value="1"/>
</dbReference>
<keyword evidence="3" id="KW-0131">Cell cycle</keyword>
<accession>A0A173RUT7</accession>
<proteinExistence type="predicted"/>
<feature type="region of interest" description="Disordered" evidence="4">
    <location>
        <begin position="1"/>
        <end position="32"/>
    </location>
</feature>
<organism evidence="5 6">
    <name type="scientific">Roseburia intestinalis</name>
    <dbReference type="NCBI Taxonomy" id="166486"/>
    <lineage>
        <taxon>Bacteria</taxon>
        <taxon>Bacillati</taxon>
        <taxon>Bacillota</taxon>
        <taxon>Clostridia</taxon>
        <taxon>Lachnospirales</taxon>
        <taxon>Lachnospiraceae</taxon>
        <taxon>Roseburia</taxon>
    </lineage>
</organism>
<name>A0A173RUT7_9FIRM</name>
<dbReference type="GO" id="GO:0030435">
    <property type="term" value="P:sporulation resulting in formation of a cellular spore"/>
    <property type="evidence" value="ECO:0007669"/>
    <property type="project" value="InterPro"/>
</dbReference>
<dbReference type="STRING" id="166486.ERS852572_00591"/>
<reference evidence="5 6" key="1">
    <citation type="submission" date="2015-09" db="EMBL/GenBank/DDBJ databases">
        <authorList>
            <consortium name="Pathogen Informatics"/>
        </authorList>
    </citation>
    <scope>NUCLEOTIDE SEQUENCE [LARGE SCALE GENOMIC DNA]</scope>
    <source>
        <strain evidence="5 6">2789STDY5834960</strain>
    </source>
</reference>
<keyword evidence="2" id="KW-0717">Septation</keyword>
<dbReference type="PANTHER" id="PTHR38429">
    <property type="entry name" value="SEPTATION PROTEIN SPOVG-RELATED"/>
    <property type="match status" value="1"/>
</dbReference>
<dbReference type="Proteomes" id="UP000095350">
    <property type="component" value="Unassembled WGS sequence"/>
</dbReference>
<dbReference type="SUPFAM" id="SSF160537">
    <property type="entry name" value="SpoVG-like"/>
    <property type="match status" value="1"/>
</dbReference>
<dbReference type="PaxDb" id="166486-ERS852572_00591"/>
<gene>
    <name evidence="5" type="primary">spoVG_1</name>
    <name evidence="5" type="ORF">ERS852572_00591</name>
</gene>
<evidence type="ECO:0000256" key="3">
    <source>
        <dbReference type="ARBA" id="ARBA00023306"/>
    </source>
</evidence>
<dbReference type="Pfam" id="PF04026">
    <property type="entry name" value="SpoVG"/>
    <property type="match status" value="1"/>
</dbReference>
<dbReference type="EMBL" id="CYXZ01000004">
    <property type="protein sequence ID" value="CUM81339.1"/>
    <property type="molecule type" value="Genomic_DNA"/>
</dbReference>
<dbReference type="Gene3D" id="3.30.1120.40">
    <property type="entry name" value="Stage V sporulation protein G"/>
    <property type="match status" value="1"/>
</dbReference>
<dbReference type="InterPro" id="IPR007170">
    <property type="entry name" value="SpoVG"/>
</dbReference>
<sequence>MPKAKTAQSRAETTEQQAPSGAGNKENSPLQFDVRIQSIRPGESIKGTASVNINGAFAIRGVKIIEGSNGLFVSMPSYKAGNEYKDICFPITQECRKQLHEAVIGAYEQAISQGQDTVAKHHGMQAPEGQPMEMAGM</sequence>
<protein>
    <submittedName>
        <fullName evidence="5">Putative septation protein spoVG</fullName>
    </submittedName>
</protein>
<evidence type="ECO:0000256" key="2">
    <source>
        <dbReference type="ARBA" id="ARBA00023210"/>
    </source>
</evidence>
<evidence type="ECO:0000313" key="6">
    <source>
        <dbReference type="Proteomes" id="UP000095350"/>
    </source>
</evidence>
<keyword evidence="1" id="KW-0132">Cell division</keyword>
<dbReference type="InterPro" id="IPR036751">
    <property type="entry name" value="SpoVG_sf"/>
</dbReference>
<dbReference type="GO" id="GO:0000917">
    <property type="term" value="P:division septum assembly"/>
    <property type="evidence" value="ECO:0007669"/>
    <property type="project" value="UniProtKB-KW"/>
</dbReference>
<evidence type="ECO:0000313" key="5">
    <source>
        <dbReference type="EMBL" id="CUM81339.1"/>
    </source>
</evidence>
<evidence type="ECO:0000256" key="1">
    <source>
        <dbReference type="ARBA" id="ARBA00022618"/>
    </source>
</evidence>
<feature type="compositionally biased region" description="Polar residues" evidence="4">
    <location>
        <begin position="1"/>
        <end position="30"/>
    </location>
</feature>
<dbReference type="AlphaFoldDB" id="A0A173RUT7"/>
<evidence type="ECO:0000256" key="4">
    <source>
        <dbReference type="SAM" id="MobiDB-lite"/>
    </source>
</evidence>